<dbReference type="PANTHER" id="PTHR10110:SF86">
    <property type="entry name" value="SODIUM_HYDROGEN EXCHANGER 7"/>
    <property type="match status" value="1"/>
</dbReference>
<feature type="domain" description="Cation/H+ exchanger transmembrane" evidence="11">
    <location>
        <begin position="13"/>
        <end position="399"/>
    </location>
</feature>
<dbReference type="InterPro" id="IPR018422">
    <property type="entry name" value="Cation/H_exchanger_CPA1"/>
</dbReference>
<dbReference type="EMBL" id="CP010827">
    <property type="protein sequence ID" value="AJI77750.1"/>
    <property type="molecule type" value="Genomic_DNA"/>
</dbReference>
<dbReference type="HOGENOM" id="CLU_005912_8_2_11"/>
<keyword evidence="4 10" id="KW-0812">Transmembrane</keyword>
<feature type="transmembrane region" description="Helical" evidence="10">
    <location>
        <begin position="273"/>
        <end position="294"/>
    </location>
</feature>
<evidence type="ECO:0000256" key="4">
    <source>
        <dbReference type="ARBA" id="ARBA00022692"/>
    </source>
</evidence>
<dbReference type="GO" id="GO:0051453">
    <property type="term" value="P:regulation of intracellular pH"/>
    <property type="evidence" value="ECO:0007669"/>
    <property type="project" value="TreeGrafter"/>
</dbReference>
<keyword evidence="9" id="KW-0739">Sodium transport</keyword>
<feature type="transmembrane region" description="Helical" evidence="10">
    <location>
        <begin position="230"/>
        <end position="252"/>
    </location>
</feature>
<name>A0A0B6EZY1_9CORY</name>
<evidence type="ECO:0000256" key="5">
    <source>
        <dbReference type="ARBA" id="ARBA00022989"/>
    </source>
</evidence>
<dbReference type="PANTHER" id="PTHR10110">
    <property type="entry name" value="SODIUM/HYDROGEN EXCHANGER"/>
    <property type="match status" value="1"/>
</dbReference>
<dbReference type="GO" id="GO:0015385">
    <property type="term" value="F:sodium:proton antiporter activity"/>
    <property type="evidence" value="ECO:0007669"/>
    <property type="project" value="InterPro"/>
</dbReference>
<feature type="transmembrane region" description="Helical" evidence="10">
    <location>
        <begin position="29"/>
        <end position="46"/>
    </location>
</feature>
<keyword evidence="5 10" id="KW-1133">Transmembrane helix</keyword>
<evidence type="ECO:0000256" key="7">
    <source>
        <dbReference type="ARBA" id="ARBA00023065"/>
    </source>
</evidence>
<evidence type="ECO:0000256" key="2">
    <source>
        <dbReference type="ARBA" id="ARBA00022448"/>
    </source>
</evidence>
<feature type="transmembrane region" description="Helical" evidence="10">
    <location>
        <begin position="345"/>
        <end position="365"/>
    </location>
</feature>
<dbReference type="GO" id="GO:0005886">
    <property type="term" value="C:plasma membrane"/>
    <property type="evidence" value="ECO:0007669"/>
    <property type="project" value="UniProtKB-SubCell"/>
</dbReference>
<gene>
    <name evidence="12" type="ORF">CSING_00925</name>
</gene>
<feature type="transmembrane region" description="Helical" evidence="10">
    <location>
        <begin position="85"/>
        <end position="110"/>
    </location>
</feature>
<protein>
    <submittedName>
        <fullName evidence="12">Sodium/proton antiporter, CPA1 family</fullName>
    </submittedName>
</protein>
<keyword evidence="8 10" id="KW-0472">Membrane</keyword>
<dbReference type="GO" id="GO:0015386">
    <property type="term" value="F:potassium:proton antiporter activity"/>
    <property type="evidence" value="ECO:0007669"/>
    <property type="project" value="TreeGrafter"/>
</dbReference>
<evidence type="ECO:0000313" key="13">
    <source>
        <dbReference type="Proteomes" id="UP000031890"/>
    </source>
</evidence>
<feature type="transmembrane region" description="Helical" evidence="10">
    <location>
        <begin position="300"/>
        <end position="324"/>
    </location>
</feature>
<dbReference type="RefSeq" id="WP_042528897.1">
    <property type="nucleotide sequence ID" value="NZ_CP010827.1"/>
</dbReference>
<organism evidence="12 13">
    <name type="scientific">Corynebacterium singulare</name>
    <dbReference type="NCBI Taxonomy" id="161899"/>
    <lineage>
        <taxon>Bacteria</taxon>
        <taxon>Bacillati</taxon>
        <taxon>Actinomycetota</taxon>
        <taxon>Actinomycetes</taxon>
        <taxon>Mycobacteriales</taxon>
        <taxon>Corynebacteriaceae</taxon>
        <taxon>Corynebacterium</taxon>
    </lineage>
</organism>
<dbReference type="Gene3D" id="6.10.140.1330">
    <property type="match status" value="1"/>
</dbReference>
<accession>A0A0B6EZY1</accession>
<proteinExistence type="predicted"/>
<feature type="transmembrane region" description="Helical" evidence="10">
    <location>
        <begin position="53"/>
        <end position="73"/>
    </location>
</feature>
<dbReference type="KEGG" id="csx:CSING_00925"/>
<dbReference type="Pfam" id="PF00999">
    <property type="entry name" value="Na_H_Exchanger"/>
    <property type="match status" value="1"/>
</dbReference>
<comment type="subcellular location">
    <subcellularLocation>
        <location evidence="1">Cell membrane</location>
        <topology evidence="1">Multi-pass membrane protein</topology>
    </subcellularLocation>
</comment>
<reference evidence="12 13" key="1">
    <citation type="journal article" date="2015" name="Genome Announc.">
        <title>Complete Genome Sequence and Annotation of Corynebacterium singulare DSM 44357, Isolated from a Human Semen Specimen.</title>
        <authorList>
            <person name="Merten M."/>
            <person name="Brinkrolf K."/>
            <person name="Albersmeier A."/>
            <person name="Kutter Y."/>
            <person name="Ruckert C."/>
            <person name="Tauch A."/>
        </authorList>
    </citation>
    <scope>NUCLEOTIDE SEQUENCE [LARGE SCALE GENOMIC DNA]</scope>
    <source>
        <strain evidence="12">IBS B52218</strain>
    </source>
</reference>
<feature type="transmembrane region" description="Helical" evidence="10">
    <location>
        <begin position="377"/>
        <end position="398"/>
    </location>
</feature>
<evidence type="ECO:0000256" key="9">
    <source>
        <dbReference type="ARBA" id="ARBA00023201"/>
    </source>
</evidence>
<evidence type="ECO:0000256" key="10">
    <source>
        <dbReference type="SAM" id="Phobius"/>
    </source>
</evidence>
<keyword evidence="2" id="KW-0813">Transport</keyword>
<sequence>MEVLFVLIGLMLLTVIVMAVGDKIGLPWPVLLTLLTAISVFVYATFSSGEFEFAVPADLILPIFLPPLLWALARKTSWGVIREQWMTILALSVLLVVATTLAVGFTAWAFMPGLGIAAAILIGAAIAPPDPVAVEAVAEPAGIPRRIISVLQVEGLFNDAASIVAFHLALEAVTSSGQMHAGQAVMRFLYSAAVAAILGLVVGRVSSWFIGAVHEVVARNALTWVIPFAVYIAAEELGASGVIAVVIAAVELHSRAPVQAEDRLSGQSFWETVELLFTGVAFGLIGLTVFSAVDAVGADLWHAVIVGVILSLVAFLVRMAWMYTFYLINRRRGKPRLAPLRRQEVLVMSWSGMRGLVTLALVLSVPSGLSFYNELTVIALVVLLMTMVIPGLLLPWLMRQLDITTYSQAATDKMRATITSRARKAGIAAMRSKYEELDPDIAANIAQWFEDRLGEDEDGEDATTRMKMAIEARELALAARTTALAGAQQELLRLRRDREFNPMIVDEVLVDVDRMSLGAKKRG</sequence>
<evidence type="ECO:0000256" key="3">
    <source>
        <dbReference type="ARBA" id="ARBA00022475"/>
    </source>
</evidence>
<keyword evidence="3" id="KW-1003">Cell membrane</keyword>
<evidence type="ECO:0000256" key="8">
    <source>
        <dbReference type="ARBA" id="ARBA00023136"/>
    </source>
</evidence>
<evidence type="ECO:0000256" key="1">
    <source>
        <dbReference type="ARBA" id="ARBA00004651"/>
    </source>
</evidence>
<dbReference type="AlphaFoldDB" id="A0A0B6EZY1"/>
<dbReference type="InterPro" id="IPR006153">
    <property type="entry name" value="Cation/H_exchanger_TM"/>
</dbReference>
<evidence type="ECO:0000256" key="6">
    <source>
        <dbReference type="ARBA" id="ARBA00023053"/>
    </source>
</evidence>
<keyword evidence="6" id="KW-0915">Sodium</keyword>
<dbReference type="OrthoDB" id="57886at2"/>
<dbReference type="STRING" id="161899.CSING_00925"/>
<evidence type="ECO:0000259" key="11">
    <source>
        <dbReference type="Pfam" id="PF00999"/>
    </source>
</evidence>
<dbReference type="Proteomes" id="UP000031890">
    <property type="component" value="Chromosome"/>
</dbReference>
<feature type="transmembrane region" description="Helical" evidence="10">
    <location>
        <begin position="188"/>
        <end position="210"/>
    </location>
</feature>
<evidence type="ECO:0000313" key="12">
    <source>
        <dbReference type="EMBL" id="AJI77750.1"/>
    </source>
</evidence>
<keyword evidence="7" id="KW-0406">Ion transport</keyword>
<dbReference type="GO" id="GO:0098719">
    <property type="term" value="P:sodium ion import across plasma membrane"/>
    <property type="evidence" value="ECO:0007669"/>
    <property type="project" value="TreeGrafter"/>
</dbReference>